<evidence type="ECO:0000313" key="4">
    <source>
        <dbReference type="Proteomes" id="UP000067689"/>
    </source>
</evidence>
<evidence type="ECO:0000259" key="2">
    <source>
        <dbReference type="Pfam" id="PF09350"/>
    </source>
</evidence>
<name>A0A0U4CQ98_9ACTN</name>
<dbReference type="Proteomes" id="UP000067689">
    <property type="component" value="Chromosome"/>
</dbReference>
<reference evidence="3 4" key="1">
    <citation type="journal article" date="1991" name="Int. J. Syst. Bacteriol.">
        <title>Description of the erythromycin-producing bacterium Arthrobacter sp. strain NRRL B-3381 as Aeromicrobium erythreum gen. nov., sp. nov.</title>
        <authorList>
            <person name="Miller E.S."/>
            <person name="Woese C.R."/>
            <person name="Brenner S."/>
        </authorList>
    </citation>
    <scope>NUCLEOTIDE SEQUENCE [LARGE SCALE GENOMIC DNA]</scope>
    <source>
        <strain evidence="3 4">AR18</strain>
    </source>
</reference>
<dbReference type="KEGG" id="aer:AERYTH_08760"/>
<dbReference type="RefSeq" id="WP_067857359.1">
    <property type="nucleotide sequence ID" value="NZ_CP011502.1"/>
</dbReference>
<feature type="region of interest" description="Disordered" evidence="1">
    <location>
        <begin position="160"/>
        <end position="182"/>
    </location>
</feature>
<dbReference type="EMBL" id="CP011502">
    <property type="protein sequence ID" value="ALX04780.1"/>
    <property type="molecule type" value="Genomic_DNA"/>
</dbReference>
<feature type="compositionally biased region" description="Basic residues" evidence="1">
    <location>
        <begin position="170"/>
        <end position="182"/>
    </location>
</feature>
<dbReference type="STRING" id="2041.AERYTH_08760"/>
<feature type="compositionally biased region" description="Basic and acidic residues" evidence="1">
    <location>
        <begin position="23"/>
        <end position="35"/>
    </location>
</feature>
<feature type="domain" description="DnaJ homologue subfamily C member 28 conserved" evidence="2">
    <location>
        <begin position="40"/>
        <end position="107"/>
    </location>
</feature>
<organism evidence="3 4">
    <name type="scientific">Aeromicrobium erythreum</name>
    <dbReference type="NCBI Taxonomy" id="2041"/>
    <lineage>
        <taxon>Bacteria</taxon>
        <taxon>Bacillati</taxon>
        <taxon>Actinomycetota</taxon>
        <taxon>Actinomycetes</taxon>
        <taxon>Propionibacteriales</taxon>
        <taxon>Nocardioidaceae</taxon>
        <taxon>Aeromicrobium</taxon>
    </lineage>
</organism>
<accession>A0A0U4CQ98</accession>
<keyword evidence="4" id="KW-1185">Reference proteome</keyword>
<dbReference type="PATRIC" id="fig|2041.4.peg.1834"/>
<dbReference type="Pfam" id="PF09350">
    <property type="entry name" value="DJC28_CD"/>
    <property type="match status" value="1"/>
</dbReference>
<protein>
    <submittedName>
        <fullName evidence="3">Molecular chaperone DnaJ</fullName>
    </submittedName>
</protein>
<proteinExistence type="predicted"/>
<evidence type="ECO:0000313" key="3">
    <source>
        <dbReference type="EMBL" id="ALX04780.1"/>
    </source>
</evidence>
<dbReference type="AlphaFoldDB" id="A0A0U4CQ98"/>
<sequence>MADDPRRRAAHYRLGDDPAPEETPSRPERGRRPEDQTLYVDGQIRAAMARGEFDDLALAGKPLPARVYRHDPDWWLKQLMERENVSGVLPPALALRREDAELDDLLDTSGSETHVRDLLTDFNRRVVEARRQLQGGPPVITPLRDVEEEVAAWRERLRARAAARTSPPPPRRRWWQRRAPRG</sequence>
<dbReference type="OrthoDB" id="3395286at2"/>
<evidence type="ECO:0000256" key="1">
    <source>
        <dbReference type="SAM" id="MobiDB-lite"/>
    </source>
</evidence>
<dbReference type="InterPro" id="IPR018961">
    <property type="entry name" value="DnaJ_homolog_subfam-C_membr-28"/>
</dbReference>
<gene>
    <name evidence="3" type="ORF">AERYTH_08760</name>
</gene>
<feature type="region of interest" description="Disordered" evidence="1">
    <location>
        <begin position="1"/>
        <end position="38"/>
    </location>
</feature>